<accession>A0A9X2MYY8</accession>
<protein>
    <submittedName>
        <fullName evidence="5">ROK family protein</fullName>
    </submittedName>
</protein>
<evidence type="ECO:0000313" key="6">
    <source>
        <dbReference type="Proteomes" id="UP001141950"/>
    </source>
</evidence>
<dbReference type="SUPFAM" id="SSF53067">
    <property type="entry name" value="Actin-like ATPase domain"/>
    <property type="match status" value="1"/>
</dbReference>
<dbReference type="Gene3D" id="1.10.10.10">
    <property type="entry name" value="Winged helix-like DNA-binding domain superfamily/Winged helix DNA-binding domain"/>
    <property type="match status" value="1"/>
</dbReference>
<evidence type="ECO:0000256" key="3">
    <source>
        <dbReference type="ARBA" id="ARBA00022629"/>
    </source>
</evidence>
<reference evidence="5" key="1">
    <citation type="submission" date="2022-08" db="EMBL/GenBank/DDBJ databases">
        <title>The genomic sequence of strain Paenibacillus sp. SCIV0701.</title>
        <authorList>
            <person name="Zhao H."/>
        </authorList>
    </citation>
    <scope>NUCLEOTIDE SEQUENCE</scope>
    <source>
        <strain evidence="5">SCIV0701</strain>
    </source>
</reference>
<organism evidence="5 6">
    <name type="scientific">Paenibacillus soyae</name>
    <dbReference type="NCBI Taxonomy" id="2969249"/>
    <lineage>
        <taxon>Bacteria</taxon>
        <taxon>Bacillati</taxon>
        <taxon>Bacillota</taxon>
        <taxon>Bacilli</taxon>
        <taxon>Bacillales</taxon>
        <taxon>Paenibacillaceae</taxon>
        <taxon>Paenibacillus</taxon>
    </lineage>
</organism>
<keyword evidence="3" id="KW-0859">Xylose metabolism</keyword>
<comment type="caution">
    <text evidence="5">The sequence shown here is derived from an EMBL/GenBank/DDBJ whole genome shotgun (WGS) entry which is preliminary data.</text>
</comment>
<evidence type="ECO:0000256" key="2">
    <source>
        <dbReference type="ARBA" id="ARBA00006479"/>
    </source>
</evidence>
<dbReference type="AlphaFoldDB" id="A0A9X2MYY8"/>
<dbReference type="PANTHER" id="PTHR18964:SF149">
    <property type="entry name" value="BIFUNCTIONAL UDP-N-ACETYLGLUCOSAMINE 2-EPIMERASE_N-ACETYLMANNOSAMINE KINASE"/>
    <property type="match status" value="1"/>
</dbReference>
<dbReference type="EMBL" id="JANIPJ010000015">
    <property type="protein sequence ID" value="MCR2806097.1"/>
    <property type="molecule type" value="Genomic_DNA"/>
</dbReference>
<dbReference type="Gene3D" id="3.30.420.40">
    <property type="match status" value="2"/>
</dbReference>
<evidence type="ECO:0000313" key="5">
    <source>
        <dbReference type="EMBL" id="MCR2806097.1"/>
    </source>
</evidence>
<keyword evidence="6" id="KW-1185">Reference proteome</keyword>
<dbReference type="InterPro" id="IPR000600">
    <property type="entry name" value="ROK"/>
</dbReference>
<dbReference type="GO" id="GO:0006355">
    <property type="term" value="P:regulation of DNA-templated transcription"/>
    <property type="evidence" value="ECO:0007669"/>
    <property type="project" value="InterPro"/>
</dbReference>
<dbReference type="GO" id="GO:0042732">
    <property type="term" value="P:D-xylose metabolic process"/>
    <property type="evidence" value="ECO:0007669"/>
    <property type="project" value="UniProtKB-KW"/>
</dbReference>
<feature type="domain" description="HTH marR-type" evidence="4">
    <location>
        <begin position="18"/>
        <end position="59"/>
    </location>
</feature>
<sequence>MKTKSTGDLALIKKMNTAIVLEAVIQHAPLSRAQISEKTGLNKATVSNLVQDLIDNHLVQEIGPGESSGGRKPTLLLFHEKTGYAVGIDLGVNYIKGILADLSGNVIAERSLKLKPSQTENALEHLATTIETLMGSAPASEYGIVGIGVGVPGIVDEEGTILFAPNMKWRQIELRRLLEERFGLPVTIDNEANAGAQGEQKYGAGKNIPNQIYVSVGIGIGTGIILNGELFKGSSGFSGELGHLSIQYDGKPCSCGNNGCWELYASENALLEQASSLGFDGLEELLQAAESGDEQVRTLFQGIGSYLGAGIANIVNVFNPSAVIIGNRMSRAAEWIAPSLHESVDRRTLPYHREKLDLLFAELKDEAAVRGAAYYAISRFIAKIKSV</sequence>
<dbReference type="SUPFAM" id="SSF46785">
    <property type="entry name" value="Winged helix' DNA-binding domain"/>
    <property type="match status" value="1"/>
</dbReference>
<dbReference type="InterPro" id="IPR043129">
    <property type="entry name" value="ATPase_NBD"/>
</dbReference>
<dbReference type="InterPro" id="IPR000835">
    <property type="entry name" value="HTH_MarR-typ"/>
</dbReference>
<dbReference type="PANTHER" id="PTHR18964">
    <property type="entry name" value="ROK (REPRESSOR, ORF, KINASE) FAMILY"/>
    <property type="match status" value="1"/>
</dbReference>
<dbReference type="InterPro" id="IPR036388">
    <property type="entry name" value="WH-like_DNA-bd_sf"/>
</dbReference>
<dbReference type="InterPro" id="IPR036390">
    <property type="entry name" value="WH_DNA-bd_sf"/>
</dbReference>
<dbReference type="PROSITE" id="PS01125">
    <property type="entry name" value="ROK"/>
    <property type="match status" value="1"/>
</dbReference>
<proteinExistence type="inferred from homology"/>
<evidence type="ECO:0000259" key="4">
    <source>
        <dbReference type="Pfam" id="PF12802"/>
    </source>
</evidence>
<dbReference type="CDD" id="cd24076">
    <property type="entry name" value="ASKHA_ATPase_ROK_BsXylR-like"/>
    <property type="match status" value="1"/>
</dbReference>
<gene>
    <name evidence="5" type="ORF">NQZ67_19625</name>
</gene>
<keyword evidence="3" id="KW-0119">Carbohydrate metabolism</keyword>
<dbReference type="RefSeq" id="WP_257449226.1">
    <property type="nucleotide sequence ID" value="NZ_JANIPJ010000015.1"/>
</dbReference>
<name>A0A9X2MYY8_9BACL</name>
<evidence type="ECO:0000256" key="1">
    <source>
        <dbReference type="ARBA" id="ARBA00002486"/>
    </source>
</evidence>
<dbReference type="InterPro" id="IPR049874">
    <property type="entry name" value="ROK_cs"/>
</dbReference>
<comment type="similarity">
    <text evidence="2">Belongs to the ROK (NagC/XylR) family.</text>
</comment>
<dbReference type="GO" id="GO:0003677">
    <property type="term" value="F:DNA binding"/>
    <property type="evidence" value="ECO:0007669"/>
    <property type="project" value="InterPro"/>
</dbReference>
<dbReference type="Pfam" id="PF00480">
    <property type="entry name" value="ROK"/>
    <property type="match status" value="1"/>
</dbReference>
<comment type="function">
    <text evidence="1">Transcriptional repressor of xylose-utilizing enzymes.</text>
</comment>
<dbReference type="Pfam" id="PF12802">
    <property type="entry name" value="MarR_2"/>
    <property type="match status" value="1"/>
</dbReference>
<dbReference type="Proteomes" id="UP001141950">
    <property type="component" value="Unassembled WGS sequence"/>
</dbReference>